<evidence type="ECO:0000256" key="1">
    <source>
        <dbReference type="SAM" id="MobiDB-lite"/>
    </source>
</evidence>
<dbReference type="AlphaFoldDB" id="A0A6J4QR02"/>
<organism evidence="2">
    <name type="scientific">uncultured Rubrobacteraceae bacterium</name>
    <dbReference type="NCBI Taxonomy" id="349277"/>
    <lineage>
        <taxon>Bacteria</taxon>
        <taxon>Bacillati</taxon>
        <taxon>Actinomycetota</taxon>
        <taxon>Rubrobacteria</taxon>
        <taxon>Rubrobacterales</taxon>
        <taxon>Rubrobacteraceae</taxon>
        <taxon>environmental samples</taxon>
    </lineage>
</organism>
<protein>
    <submittedName>
        <fullName evidence="2">Uncharacterized protein</fullName>
    </submittedName>
</protein>
<dbReference type="EMBL" id="CADCVE010000016">
    <property type="protein sequence ID" value="CAA9444657.1"/>
    <property type="molecule type" value="Genomic_DNA"/>
</dbReference>
<proteinExistence type="predicted"/>
<feature type="compositionally biased region" description="Basic residues" evidence="1">
    <location>
        <begin position="39"/>
        <end position="48"/>
    </location>
</feature>
<evidence type="ECO:0000313" key="2">
    <source>
        <dbReference type="EMBL" id="CAA9444657.1"/>
    </source>
</evidence>
<feature type="region of interest" description="Disordered" evidence="1">
    <location>
        <begin position="28"/>
        <end position="55"/>
    </location>
</feature>
<name>A0A6J4QR02_9ACTN</name>
<gene>
    <name evidence="2" type="ORF">AVDCRST_MAG28-577</name>
</gene>
<reference evidence="2" key="1">
    <citation type="submission" date="2020-02" db="EMBL/GenBank/DDBJ databases">
        <authorList>
            <person name="Meier V. D."/>
        </authorList>
    </citation>
    <scope>NUCLEOTIDE SEQUENCE</scope>
    <source>
        <strain evidence="2">AVDCRST_MAG28</strain>
    </source>
</reference>
<accession>A0A6J4QR02</accession>
<sequence length="127" mass="14059">MATKCAAITLGGSPCKGLVRPGNEYCPAHDPARQEARRRAASKAGKSKPGRELTEAKRDILEVIKGVREETIDRPVGAVVFQGYNTLLKALDVERRWRETYELEARLEELEEALGHKDRERGNGSTG</sequence>